<dbReference type="Pfam" id="PF08592">
    <property type="entry name" value="Anthrone_oxy"/>
    <property type="match status" value="1"/>
</dbReference>
<keyword evidence="1" id="KW-0812">Transmembrane</keyword>
<keyword evidence="1" id="KW-1133">Transmembrane helix</keyword>
<dbReference type="InterPro" id="IPR013901">
    <property type="entry name" value="Anthrone_oxy"/>
</dbReference>
<protein>
    <submittedName>
        <fullName evidence="2">Anthrone oxygenase family protein</fullName>
    </submittedName>
</protein>
<feature type="transmembrane region" description="Helical" evidence="1">
    <location>
        <begin position="51"/>
        <end position="75"/>
    </location>
</feature>
<sequence length="167" mass="17989">MKKLNMTTLILIITATATALIAGLFYGYTCSVNLGLGKLNDREYITAMNAINVAILNPLFFVSFMGTLVLLPVSTYLNYSAADNSRFILLLIATLLYAIGVFGVTMFGNVPLNDALAKVNVNTASAGDLAAHRLAFEGPWGLLHNVRTLANVVSLVLVIISCCCERR</sequence>
<feature type="transmembrane region" description="Helical" evidence="1">
    <location>
        <begin position="146"/>
        <end position="164"/>
    </location>
</feature>
<evidence type="ECO:0000313" key="2">
    <source>
        <dbReference type="EMBL" id="WPU91158.1"/>
    </source>
</evidence>
<keyword evidence="3" id="KW-1185">Reference proteome</keyword>
<gene>
    <name evidence="2" type="ORF">SNE25_17720</name>
</gene>
<reference evidence="2 3" key="1">
    <citation type="submission" date="2023-11" db="EMBL/GenBank/DDBJ databases">
        <title>Analysis of the Genomes of Mucilaginibacter gossypii cycad 4 and M. sabulilitoris SNA2: microbes with the potential for plant growth promotion.</title>
        <authorList>
            <person name="Hirsch A.M."/>
            <person name="Humm E."/>
            <person name="Rubbi M."/>
            <person name="Del Vecchio G."/>
            <person name="Ha S.M."/>
            <person name="Pellegrini M."/>
            <person name="Gunsalus R.P."/>
        </authorList>
    </citation>
    <scope>NUCLEOTIDE SEQUENCE [LARGE SCALE GENOMIC DNA]</scope>
    <source>
        <strain evidence="2 3">SNA2</strain>
    </source>
</reference>
<keyword evidence="1" id="KW-0472">Membrane</keyword>
<accession>A0ABZ0TFX8</accession>
<dbReference type="RefSeq" id="WP_321560326.1">
    <property type="nucleotide sequence ID" value="NZ_CP139558.1"/>
</dbReference>
<name>A0ABZ0TFX8_9SPHI</name>
<organism evidence="2 3">
    <name type="scientific">Mucilaginibacter sabulilitoris</name>
    <dbReference type="NCBI Taxonomy" id="1173583"/>
    <lineage>
        <taxon>Bacteria</taxon>
        <taxon>Pseudomonadati</taxon>
        <taxon>Bacteroidota</taxon>
        <taxon>Sphingobacteriia</taxon>
        <taxon>Sphingobacteriales</taxon>
        <taxon>Sphingobacteriaceae</taxon>
        <taxon>Mucilaginibacter</taxon>
    </lineage>
</organism>
<evidence type="ECO:0000313" key="3">
    <source>
        <dbReference type="Proteomes" id="UP001324380"/>
    </source>
</evidence>
<dbReference type="EMBL" id="CP139558">
    <property type="protein sequence ID" value="WPU91158.1"/>
    <property type="molecule type" value="Genomic_DNA"/>
</dbReference>
<proteinExistence type="predicted"/>
<evidence type="ECO:0000256" key="1">
    <source>
        <dbReference type="SAM" id="Phobius"/>
    </source>
</evidence>
<dbReference type="Proteomes" id="UP001324380">
    <property type="component" value="Chromosome"/>
</dbReference>
<feature type="transmembrane region" description="Helical" evidence="1">
    <location>
        <begin position="87"/>
        <end position="108"/>
    </location>
</feature>